<keyword evidence="5" id="KW-0001">2Fe-2S</keyword>
<evidence type="ECO:0000313" key="16">
    <source>
        <dbReference type="Proteomes" id="UP000053260"/>
    </source>
</evidence>
<evidence type="ECO:0000256" key="8">
    <source>
        <dbReference type="ARBA" id="ARBA00023027"/>
    </source>
</evidence>
<evidence type="ECO:0000256" key="1">
    <source>
        <dbReference type="ARBA" id="ARBA00001970"/>
    </source>
</evidence>
<comment type="catalytic activity">
    <reaction evidence="10">
        <text>2 nitric oxide + NADPH + 2 O2 = 2 nitrate + NADP(+) + H(+)</text>
        <dbReference type="Rhea" id="RHEA:19465"/>
        <dbReference type="ChEBI" id="CHEBI:15378"/>
        <dbReference type="ChEBI" id="CHEBI:15379"/>
        <dbReference type="ChEBI" id="CHEBI:16480"/>
        <dbReference type="ChEBI" id="CHEBI:17632"/>
        <dbReference type="ChEBI" id="CHEBI:57783"/>
        <dbReference type="ChEBI" id="CHEBI:58349"/>
        <dbReference type="EC" id="1.14.12.17"/>
    </reaction>
</comment>
<keyword evidence="11" id="KW-0561">Oxygen transport</keyword>
<dbReference type="SUPFAM" id="SSF63380">
    <property type="entry name" value="Riboflavin synthase domain-like"/>
    <property type="match status" value="1"/>
</dbReference>
<dbReference type="InterPro" id="IPR009050">
    <property type="entry name" value="Globin-like_sf"/>
</dbReference>
<comment type="caution">
    <text evidence="15">The sequence shown here is derived from an EMBL/GenBank/DDBJ whole genome shotgun (WGS) entry which is preliminary data.</text>
</comment>
<dbReference type="InterPro" id="IPR008333">
    <property type="entry name" value="Cbr1-like_FAD-bd_dom"/>
</dbReference>
<comment type="similarity">
    <text evidence="11">Belongs to the globin family.</text>
</comment>
<dbReference type="GO" id="GO:0019825">
    <property type="term" value="F:oxygen binding"/>
    <property type="evidence" value="ECO:0007669"/>
    <property type="project" value="InterPro"/>
</dbReference>
<keyword evidence="16" id="KW-1185">Reference proteome</keyword>
<feature type="domain" description="FAD-binding FR-type" evidence="14">
    <location>
        <begin position="196"/>
        <end position="296"/>
    </location>
</feature>
<dbReference type="Pfam" id="PF00175">
    <property type="entry name" value="NAD_binding_1"/>
    <property type="match status" value="1"/>
</dbReference>
<proteinExistence type="inferred from homology"/>
<gene>
    <name evidence="15" type="ORF">AQJ91_44810</name>
</gene>
<dbReference type="GO" id="GO:0005344">
    <property type="term" value="F:oxygen carrier activity"/>
    <property type="evidence" value="ECO:0007669"/>
    <property type="project" value="UniProtKB-KW"/>
</dbReference>
<evidence type="ECO:0000256" key="11">
    <source>
        <dbReference type="RuleBase" id="RU000356"/>
    </source>
</evidence>
<keyword evidence="6" id="KW-0521">NADP</keyword>
<keyword evidence="11" id="KW-0813">Transport</keyword>
<comment type="cofactor">
    <cofactor evidence="1">
        <name>heme b</name>
        <dbReference type="ChEBI" id="CHEBI:60344"/>
    </cofactor>
</comment>
<dbReference type="PROSITE" id="PS01033">
    <property type="entry name" value="GLOBIN"/>
    <property type="match status" value="1"/>
</dbReference>
<dbReference type="CDD" id="cd19753">
    <property type="entry name" value="Mb-like_oxidoreductase"/>
    <property type="match status" value="1"/>
</dbReference>
<keyword evidence="11" id="KW-0408">Iron</keyword>
<evidence type="ECO:0000259" key="13">
    <source>
        <dbReference type="PROSITE" id="PS01033"/>
    </source>
</evidence>
<name>A0A117RXI9_9ACTN</name>
<comment type="catalytic activity">
    <reaction evidence="9">
        <text>2 nitric oxide + NADH + 2 O2 = 2 nitrate + NAD(+) + H(+)</text>
        <dbReference type="Rhea" id="RHEA:19469"/>
        <dbReference type="ChEBI" id="CHEBI:15378"/>
        <dbReference type="ChEBI" id="CHEBI:15379"/>
        <dbReference type="ChEBI" id="CHEBI:16480"/>
        <dbReference type="ChEBI" id="CHEBI:17632"/>
        <dbReference type="ChEBI" id="CHEBI:57540"/>
        <dbReference type="ChEBI" id="CHEBI:57945"/>
        <dbReference type="EC" id="1.14.12.17"/>
    </reaction>
</comment>
<evidence type="ECO:0000256" key="3">
    <source>
        <dbReference type="ARBA" id="ARBA00006401"/>
    </source>
</evidence>
<dbReference type="STRING" id="909626.AQJ91_44810"/>
<dbReference type="Gene3D" id="3.40.50.80">
    <property type="entry name" value="Nucleotide-binding domain of ferredoxin-NADP reductase (FNR) module"/>
    <property type="match status" value="1"/>
</dbReference>
<dbReference type="Proteomes" id="UP000053260">
    <property type="component" value="Unassembled WGS sequence"/>
</dbReference>
<organism evidence="15 16">
    <name type="scientific">Streptomyces dysideae</name>
    <dbReference type="NCBI Taxonomy" id="909626"/>
    <lineage>
        <taxon>Bacteria</taxon>
        <taxon>Bacillati</taxon>
        <taxon>Actinomycetota</taxon>
        <taxon>Actinomycetes</taxon>
        <taxon>Kitasatosporales</taxon>
        <taxon>Streptomycetaceae</taxon>
        <taxon>Streptomyces</taxon>
    </lineage>
</organism>
<dbReference type="GO" id="GO:0020037">
    <property type="term" value="F:heme binding"/>
    <property type="evidence" value="ECO:0007669"/>
    <property type="project" value="InterPro"/>
</dbReference>
<comment type="cofactor">
    <cofactor evidence="2">
        <name>FAD</name>
        <dbReference type="ChEBI" id="CHEBI:57692"/>
    </cofactor>
</comment>
<evidence type="ECO:0000256" key="6">
    <source>
        <dbReference type="ARBA" id="ARBA00022857"/>
    </source>
</evidence>
<dbReference type="EMBL" id="LMXB01000131">
    <property type="protein sequence ID" value="KUO14825.1"/>
    <property type="molecule type" value="Genomic_DNA"/>
</dbReference>
<evidence type="ECO:0000256" key="12">
    <source>
        <dbReference type="SAM" id="MobiDB-lite"/>
    </source>
</evidence>
<sequence>MRQGETRFLNTTGSDAYDEYHALLARQDAMRLRRQMLFPARPPSPTAVPAQVAGCSYDGGADQQTITRYLPLVTPFSDLIAHLYEAMFEGHPYLRGLFPDSMEFQRVHLERAFWYLIEHLDRPDEVAVFCARLGRDHRKLGVRPVHYEVFEAALAEALRRSAGERWTEALEQAWLRMLRFAVAAMVDGADEALAEPAYWNGTVTDHQLRRPDLAVLRVRTAEPYPYRAGQYARLQSPLLPHTWRPYSLACAPRPDGELEFHIRCTGSGGVSEALVAHTRVGDPLRLGPAQGSMTLDDGLTRDVLIVAGGTGWATAKALLEELALRRPPGGSTHLFLAARTLDDLYDTAALAESERGRPWLRVVPVIGEGPGAAEDGTVADAVARHGDWSRHHAYVSGPPAMVTAMVRRLTAMNLPADRIRHDPVDGTVLPPSPGSVRSTVDLRTGSNT</sequence>
<dbReference type="PANTHER" id="PTHR47354">
    <property type="entry name" value="NADH OXIDOREDUCTASE HCR"/>
    <property type="match status" value="1"/>
</dbReference>
<dbReference type="InterPro" id="IPR039261">
    <property type="entry name" value="FNR_nucleotide-bd"/>
</dbReference>
<evidence type="ECO:0000256" key="9">
    <source>
        <dbReference type="ARBA" id="ARBA00048649"/>
    </source>
</evidence>
<dbReference type="SUPFAM" id="SSF52343">
    <property type="entry name" value="Ferredoxin reductase-like, C-terminal NADP-linked domain"/>
    <property type="match status" value="1"/>
</dbReference>
<comment type="similarity">
    <text evidence="3">In the C-terminal section; belongs to the flavoprotein pyridine nucleotide cytochrome reductase family.</text>
</comment>
<keyword evidence="11" id="KW-0349">Heme</keyword>
<reference evidence="15 16" key="1">
    <citation type="submission" date="2015-10" db="EMBL/GenBank/DDBJ databases">
        <title>Draft genome sequence of Streptomyces sp. RV15, isolated from a marine sponge.</title>
        <authorList>
            <person name="Ruckert C."/>
            <person name="Abdelmohsen U.R."/>
            <person name="Winkler A."/>
            <person name="Hentschel U."/>
            <person name="Kalinowski J."/>
            <person name="Kampfer P."/>
            <person name="Glaeser S."/>
        </authorList>
    </citation>
    <scope>NUCLEOTIDE SEQUENCE [LARGE SCALE GENOMIC DNA]</scope>
    <source>
        <strain evidence="15 16">RV15</strain>
    </source>
</reference>
<evidence type="ECO:0000256" key="4">
    <source>
        <dbReference type="ARBA" id="ARBA00012229"/>
    </source>
</evidence>
<dbReference type="InterPro" id="IPR017938">
    <property type="entry name" value="Riboflavin_synthase-like_b-brl"/>
</dbReference>
<dbReference type="Gene3D" id="1.10.490.10">
    <property type="entry name" value="Globins"/>
    <property type="match status" value="1"/>
</dbReference>
<dbReference type="Pfam" id="PF00042">
    <property type="entry name" value="Globin"/>
    <property type="match status" value="1"/>
</dbReference>
<keyword evidence="8" id="KW-0520">NAD</keyword>
<dbReference type="EC" id="1.14.12.17" evidence="4"/>
<evidence type="ECO:0000313" key="15">
    <source>
        <dbReference type="EMBL" id="KUO14825.1"/>
    </source>
</evidence>
<dbReference type="CDD" id="cd06187">
    <property type="entry name" value="O2ase_reductase_like"/>
    <property type="match status" value="1"/>
</dbReference>
<feature type="domain" description="Globin" evidence="13">
    <location>
        <begin position="57"/>
        <end position="190"/>
    </location>
</feature>
<dbReference type="InterPro" id="IPR050415">
    <property type="entry name" value="MRET"/>
</dbReference>
<dbReference type="PANTHER" id="PTHR47354:SF5">
    <property type="entry name" value="PROTEIN RFBI"/>
    <property type="match status" value="1"/>
</dbReference>
<dbReference type="InterPro" id="IPR017927">
    <property type="entry name" value="FAD-bd_FR_type"/>
</dbReference>
<evidence type="ECO:0000256" key="2">
    <source>
        <dbReference type="ARBA" id="ARBA00001974"/>
    </source>
</evidence>
<dbReference type="SUPFAM" id="SSF46458">
    <property type="entry name" value="Globin-like"/>
    <property type="match status" value="1"/>
</dbReference>
<dbReference type="GO" id="GO:0008941">
    <property type="term" value="F:nitric oxide dioxygenase NAD(P)H activity"/>
    <property type="evidence" value="ECO:0007669"/>
    <property type="project" value="UniProtKB-EC"/>
</dbReference>
<dbReference type="PROSITE" id="PS51384">
    <property type="entry name" value="FAD_FR"/>
    <property type="match status" value="1"/>
</dbReference>
<evidence type="ECO:0000256" key="10">
    <source>
        <dbReference type="ARBA" id="ARBA00049433"/>
    </source>
</evidence>
<dbReference type="Pfam" id="PF00970">
    <property type="entry name" value="FAD_binding_6"/>
    <property type="match status" value="1"/>
</dbReference>
<evidence type="ECO:0000256" key="5">
    <source>
        <dbReference type="ARBA" id="ARBA00022714"/>
    </source>
</evidence>
<dbReference type="Gene3D" id="2.40.30.10">
    <property type="entry name" value="Translation factors"/>
    <property type="match status" value="1"/>
</dbReference>
<protein>
    <recommendedName>
        <fullName evidence="4">nitric oxide dioxygenase</fullName>
        <ecNumber evidence="4">1.14.12.17</ecNumber>
    </recommendedName>
</protein>
<feature type="region of interest" description="Disordered" evidence="12">
    <location>
        <begin position="420"/>
        <end position="448"/>
    </location>
</feature>
<dbReference type="InterPro" id="IPR012292">
    <property type="entry name" value="Globin/Proto"/>
</dbReference>
<dbReference type="InterPro" id="IPR001433">
    <property type="entry name" value="OxRdtase_FAD/NAD-bd"/>
</dbReference>
<evidence type="ECO:0000256" key="7">
    <source>
        <dbReference type="ARBA" id="ARBA00023014"/>
    </source>
</evidence>
<dbReference type="PRINTS" id="PR00410">
    <property type="entry name" value="PHEHYDRXLASE"/>
</dbReference>
<keyword evidence="11" id="KW-0479">Metal-binding</keyword>
<keyword evidence="7" id="KW-0411">Iron-sulfur</keyword>
<dbReference type="GO" id="GO:0051537">
    <property type="term" value="F:2 iron, 2 sulfur cluster binding"/>
    <property type="evidence" value="ECO:0007669"/>
    <property type="project" value="UniProtKB-KW"/>
</dbReference>
<evidence type="ECO:0000259" key="14">
    <source>
        <dbReference type="PROSITE" id="PS51384"/>
    </source>
</evidence>
<accession>A0A117RXI9</accession>
<dbReference type="InterPro" id="IPR000971">
    <property type="entry name" value="Globin"/>
</dbReference>
<dbReference type="AlphaFoldDB" id="A0A117RXI9"/>